<keyword evidence="1" id="KW-0732">Signal</keyword>
<evidence type="ECO:0000256" key="1">
    <source>
        <dbReference type="SAM" id="SignalP"/>
    </source>
</evidence>
<gene>
    <name evidence="2" type="ORF">HLB44_13440</name>
</gene>
<sequence>MLTSTIRRCAVAAALACAPLLANAVALSYYQEVGDAGAMPTPQSVTGGPYSGIQGMLGGADEADAFLFYFAGGAIVIEASWDDATTDTLFLELFGDACMSSCGSLGSGSNSLTVTDLAAGNYVLEIATGFAADPPFTIELFDLNQQPLIILPPQAVPSPSTAALLGAALLALGWASRRRRAAD</sequence>
<organism evidence="2 3">
    <name type="scientific">Pseudaquabacterium terrae</name>
    <dbReference type="NCBI Taxonomy" id="2732868"/>
    <lineage>
        <taxon>Bacteria</taxon>
        <taxon>Pseudomonadati</taxon>
        <taxon>Pseudomonadota</taxon>
        <taxon>Betaproteobacteria</taxon>
        <taxon>Burkholderiales</taxon>
        <taxon>Sphaerotilaceae</taxon>
        <taxon>Pseudaquabacterium</taxon>
    </lineage>
</organism>
<reference evidence="2 3" key="1">
    <citation type="submission" date="2020-05" db="EMBL/GenBank/DDBJ databases">
        <title>Aquincola sp. isolate from soil.</title>
        <authorList>
            <person name="Han J."/>
            <person name="Kim D.-U."/>
        </authorList>
    </citation>
    <scope>NUCLEOTIDE SEQUENCE [LARGE SCALE GENOMIC DNA]</scope>
    <source>
        <strain evidence="2 3">S2</strain>
    </source>
</reference>
<protein>
    <submittedName>
        <fullName evidence="2">PEP-CTERM sorting domain-containing protein</fullName>
    </submittedName>
</protein>
<evidence type="ECO:0000313" key="3">
    <source>
        <dbReference type="Proteomes" id="UP000737171"/>
    </source>
</evidence>
<accession>A0ABX2EHC9</accession>
<feature type="signal peptide" evidence="1">
    <location>
        <begin position="1"/>
        <end position="24"/>
    </location>
</feature>
<feature type="chain" id="PRO_5046403989" evidence="1">
    <location>
        <begin position="25"/>
        <end position="183"/>
    </location>
</feature>
<name>A0ABX2EHC9_9BURK</name>
<keyword evidence="3" id="KW-1185">Reference proteome</keyword>
<dbReference type="EMBL" id="JABRWJ010000004">
    <property type="protein sequence ID" value="NRF67991.1"/>
    <property type="molecule type" value="Genomic_DNA"/>
</dbReference>
<comment type="caution">
    <text evidence="2">The sequence shown here is derived from an EMBL/GenBank/DDBJ whole genome shotgun (WGS) entry which is preliminary data.</text>
</comment>
<dbReference type="Proteomes" id="UP000737171">
    <property type="component" value="Unassembled WGS sequence"/>
</dbReference>
<evidence type="ECO:0000313" key="2">
    <source>
        <dbReference type="EMBL" id="NRF67991.1"/>
    </source>
</evidence>
<dbReference type="InterPro" id="IPR013424">
    <property type="entry name" value="Ice-binding_C"/>
</dbReference>
<dbReference type="RefSeq" id="WP_173123232.1">
    <property type="nucleotide sequence ID" value="NZ_JABRWJ010000004.1"/>
</dbReference>
<proteinExistence type="predicted"/>
<dbReference type="NCBIfam" id="TIGR02595">
    <property type="entry name" value="PEP_CTERM"/>
    <property type="match status" value="1"/>
</dbReference>